<accession>A0A1H6JDE6</accession>
<feature type="region of interest" description="Disordered" evidence="1">
    <location>
        <begin position="33"/>
        <end position="54"/>
    </location>
</feature>
<dbReference type="RefSeq" id="WP_090845801.1">
    <property type="nucleotide sequence ID" value="NZ_FNXG01000001.1"/>
</dbReference>
<organism evidence="3 4">
    <name type="scientific">Paracoccus alkenifer</name>
    <dbReference type="NCBI Taxonomy" id="65735"/>
    <lineage>
        <taxon>Bacteria</taxon>
        <taxon>Pseudomonadati</taxon>
        <taxon>Pseudomonadota</taxon>
        <taxon>Alphaproteobacteria</taxon>
        <taxon>Rhodobacterales</taxon>
        <taxon>Paracoccaceae</taxon>
        <taxon>Paracoccus</taxon>
    </lineage>
</organism>
<feature type="chain" id="PRO_5011645357" description="DUF2927 domain-containing protein" evidence="2">
    <location>
        <begin position="18"/>
        <end position="340"/>
    </location>
</feature>
<name>A0A1H6JDE6_9RHOB</name>
<dbReference type="PROSITE" id="PS51257">
    <property type="entry name" value="PROKAR_LIPOPROTEIN"/>
    <property type="match status" value="1"/>
</dbReference>
<evidence type="ECO:0000313" key="3">
    <source>
        <dbReference type="EMBL" id="SEH60305.1"/>
    </source>
</evidence>
<dbReference type="InterPro" id="IPR021323">
    <property type="entry name" value="DUF2927"/>
</dbReference>
<feature type="compositionally biased region" description="Pro residues" evidence="1">
    <location>
        <begin position="34"/>
        <end position="51"/>
    </location>
</feature>
<dbReference type="Proteomes" id="UP000199125">
    <property type="component" value="Unassembled WGS sequence"/>
</dbReference>
<dbReference type="STRING" id="65735.SAMN04488075_0304"/>
<keyword evidence="4" id="KW-1185">Reference proteome</keyword>
<proteinExistence type="predicted"/>
<evidence type="ECO:0000256" key="2">
    <source>
        <dbReference type="SAM" id="SignalP"/>
    </source>
</evidence>
<evidence type="ECO:0000256" key="1">
    <source>
        <dbReference type="SAM" id="MobiDB-lite"/>
    </source>
</evidence>
<feature type="signal peptide" evidence="2">
    <location>
        <begin position="1"/>
        <end position="17"/>
    </location>
</feature>
<sequence length="340" mass="36576">MDTARAAPVRGWRPALAATLAGALALAACAPGTAPAPTPAARPSAVPAPAPRPDDLARMRRERAQAARDAAAGGSPGAASVTMAQYMSNVQDTLLARGLLRPNADGIPPASAERLTEDFIRIALHDEYVRRNGRLVPETRPAPLRRWERPVRVMVEFGASVPPATRTRDRNDIADYAQRLSRISGHPIAMTAETGNFVVLLLAEDERRAIGPRLAQLIPGIPASDILAIQGLAPQNYCTVFAYSPGPGQPYSNAVAVIRAELPDRLRLSCIHEELAQGLGLANDSPEVRPSIFNDDEEFAFLTPHDELLLKILYDKRLRPGMTESDARPIVARIAAELAP</sequence>
<protein>
    <recommendedName>
        <fullName evidence="5">DUF2927 domain-containing protein</fullName>
    </recommendedName>
</protein>
<evidence type="ECO:0008006" key="5">
    <source>
        <dbReference type="Google" id="ProtNLM"/>
    </source>
</evidence>
<reference evidence="4" key="1">
    <citation type="submission" date="2016-10" db="EMBL/GenBank/DDBJ databases">
        <authorList>
            <person name="Varghese N."/>
            <person name="Submissions S."/>
        </authorList>
    </citation>
    <scope>NUCLEOTIDE SEQUENCE [LARGE SCALE GENOMIC DNA]</scope>
    <source>
        <strain evidence="4">DSM 11593</strain>
    </source>
</reference>
<dbReference type="AlphaFoldDB" id="A0A1H6JDE6"/>
<gene>
    <name evidence="3" type="ORF">SAMN04488075_0304</name>
</gene>
<dbReference type="EMBL" id="FNXG01000001">
    <property type="protein sequence ID" value="SEH60305.1"/>
    <property type="molecule type" value="Genomic_DNA"/>
</dbReference>
<keyword evidence="2" id="KW-0732">Signal</keyword>
<dbReference type="Pfam" id="PF11150">
    <property type="entry name" value="DUF2927"/>
    <property type="match status" value="1"/>
</dbReference>
<evidence type="ECO:0000313" key="4">
    <source>
        <dbReference type="Proteomes" id="UP000199125"/>
    </source>
</evidence>
<dbReference type="OrthoDB" id="3295600at2"/>